<dbReference type="GO" id="GO:0003700">
    <property type="term" value="F:DNA-binding transcription factor activity"/>
    <property type="evidence" value="ECO:0007669"/>
    <property type="project" value="InterPro"/>
</dbReference>
<dbReference type="GO" id="GO:0003677">
    <property type="term" value="F:DNA binding"/>
    <property type="evidence" value="ECO:0007669"/>
    <property type="project" value="InterPro"/>
</dbReference>
<feature type="compositionally biased region" description="Basic and acidic residues" evidence="2">
    <location>
        <begin position="512"/>
        <end position="521"/>
    </location>
</feature>
<protein>
    <recommendedName>
        <fullName evidence="3">Xylanolytic transcriptional activator regulatory domain-containing protein</fullName>
    </recommendedName>
</protein>
<dbReference type="PANTHER" id="PTHR46910">
    <property type="entry name" value="TRANSCRIPTION FACTOR PDR1"/>
    <property type="match status" value="1"/>
</dbReference>
<dbReference type="EMBL" id="CP042194">
    <property type="protein sequence ID" value="QDS74060.1"/>
    <property type="molecule type" value="Genomic_DNA"/>
</dbReference>
<evidence type="ECO:0000259" key="3">
    <source>
        <dbReference type="Pfam" id="PF04082"/>
    </source>
</evidence>
<feature type="compositionally biased region" description="Polar residues" evidence="2">
    <location>
        <begin position="522"/>
        <end position="534"/>
    </location>
</feature>
<dbReference type="Proteomes" id="UP000316270">
    <property type="component" value="Chromosome 10"/>
</dbReference>
<evidence type="ECO:0000313" key="5">
    <source>
        <dbReference type="Proteomes" id="UP000316270"/>
    </source>
</evidence>
<dbReference type="GO" id="GO:0008270">
    <property type="term" value="F:zinc ion binding"/>
    <property type="evidence" value="ECO:0007669"/>
    <property type="project" value="InterPro"/>
</dbReference>
<proteinExistence type="predicted"/>
<keyword evidence="1" id="KW-0539">Nucleus</keyword>
<feature type="domain" description="Xylanolytic transcriptional activator regulatory" evidence="3">
    <location>
        <begin position="39"/>
        <end position="271"/>
    </location>
</feature>
<gene>
    <name evidence="4" type="ORF">FKW77_009334</name>
</gene>
<dbReference type="OrthoDB" id="2123952at2759"/>
<dbReference type="InterPro" id="IPR050987">
    <property type="entry name" value="AtrR-like"/>
</dbReference>
<dbReference type="CDD" id="cd12148">
    <property type="entry name" value="fungal_TF_MHR"/>
    <property type="match status" value="1"/>
</dbReference>
<evidence type="ECO:0000256" key="2">
    <source>
        <dbReference type="SAM" id="MobiDB-lite"/>
    </source>
</evidence>
<feature type="region of interest" description="Disordered" evidence="2">
    <location>
        <begin position="512"/>
        <end position="534"/>
    </location>
</feature>
<dbReference type="PANTHER" id="PTHR46910:SF18">
    <property type="entry name" value="ZN(II)2CYS6 TRANSCRIPTION FACTOR (EUROFUNG)"/>
    <property type="match status" value="1"/>
</dbReference>
<reference evidence="4 5" key="1">
    <citation type="submission" date="2019-07" db="EMBL/GenBank/DDBJ databases">
        <title>Finished genome of Venturia effusa.</title>
        <authorList>
            <person name="Young C.A."/>
            <person name="Cox M.P."/>
            <person name="Ganley A.R.D."/>
            <person name="David W.J."/>
        </authorList>
    </citation>
    <scope>NUCLEOTIDE SEQUENCE [LARGE SCALE GENOMIC DNA]</scope>
    <source>
        <strain evidence="5">albino</strain>
    </source>
</reference>
<evidence type="ECO:0000256" key="1">
    <source>
        <dbReference type="ARBA" id="ARBA00023242"/>
    </source>
</evidence>
<dbReference type="Pfam" id="PF04082">
    <property type="entry name" value="Fungal_trans"/>
    <property type="match status" value="1"/>
</dbReference>
<dbReference type="GO" id="GO:0006351">
    <property type="term" value="P:DNA-templated transcription"/>
    <property type="evidence" value="ECO:0007669"/>
    <property type="project" value="InterPro"/>
</dbReference>
<accession>A0A517LEJ5</accession>
<organism evidence="4 5">
    <name type="scientific">Venturia effusa</name>
    <dbReference type="NCBI Taxonomy" id="50376"/>
    <lineage>
        <taxon>Eukaryota</taxon>
        <taxon>Fungi</taxon>
        <taxon>Dikarya</taxon>
        <taxon>Ascomycota</taxon>
        <taxon>Pezizomycotina</taxon>
        <taxon>Dothideomycetes</taxon>
        <taxon>Pleosporomycetidae</taxon>
        <taxon>Venturiales</taxon>
        <taxon>Venturiaceae</taxon>
        <taxon>Venturia</taxon>
    </lineage>
</organism>
<dbReference type="AlphaFoldDB" id="A0A517LEJ5"/>
<evidence type="ECO:0000313" key="4">
    <source>
        <dbReference type="EMBL" id="QDS74060.1"/>
    </source>
</evidence>
<feature type="region of interest" description="Disordered" evidence="2">
    <location>
        <begin position="459"/>
        <end position="480"/>
    </location>
</feature>
<name>A0A517LEJ5_9PEZI</name>
<keyword evidence="5" id="KW-1185">Reference proteome</keyword>
<sequence length="534" mass="59377">MENPMTATKDVSSFNTPSATPPWQAEQIASQAIIMDLVEIYFQIIYPIFPFFHQPTTIRKVSRGEHQTSKSQFAVTMAMCALASARARDGAIITNQWDLSALSKTSSEAFFAAAESVLPKGPVTDFNFMRAYALLSITAIQYGKPQTMFYYLGLYHTCIEIDGLHDEANWSKDAGIVALEERRRLFWSMYTLDVYTSIAWRRVIRSCEAQSNVTYPTPVDDADFSDTGYKPIAVPTNAMEMAHGISFDNKPLCWLHGWNATTDLYRILEHVVAQFRQRRPEHRTSTSIDAIFAAQSTSSALVLDVVFNMYKGLPSRLKETPVARSEAEHRLNFQTANLAATIQLVRIMLFAAEDATVEQRCRVASELLQAFTDVPIIYLRAISSPLLHHLASIGSILGSTFEGGLPESSYRKIRSVLLSMIKLLADLEVGLSCTAGASTRIQALVDRIDGFISSRQQDMYTSQSHHDNSADPCPARPSATPPYLTGGSPLFLLPTELLDDWSWAFDFGQTSDTRENGRDNDTTVPSSIQCPTVS</sequence>
<dbReference type="InterPro" id="IPR007219">
    <property type="entry name" value="XnlR_reg_dom"/>
</dbReference>